<dbReference type="AlphaFoldDB" id="A0A6J4UAA8"/>
<proteinExistence type="predicted"/>
<organism evidence="2">
    <name type="scientific">uncultured Thermomicrobiales bacterium</name>
    <dbReference type="NCBI Taxonomy" id="1645740"/>
    <lineage>
        <taxon>Bacteria</taxon>
        <taxon>Pseudomonadati</taxon>
        <taxon>Thermomicrobiota</taxon>
        <taxon>Thermomicrobia</taxon>
        <taxon>Thermomicrobiales</taxon>
        <taxon>environmental samples</taxon>
    </lineage>
</organism>
<accession>A0A6J4UAA8</accession>
<gene>
    <name evidence="2" type="ORF">AVDCRST_MAG49-1144</name>
</gene>
<feature type="compositionally biased region" description="Basic and acidic residues" evidence="1">
    <location>
        <begin position="22"/>
        <end position="40"/>
    </location>
</feature>
<reference evidence="2" key="1">
    <citation type="submission" date="2020-02" db="EMBL/GenBank/DDBJ databases">
        <authorList>
            <person name="Meier V. D."/>
        </authorList>
    </citation>
    <scope>NUCLEOTIDE SEQUENCE</scope>
    <source>
        <strain evidence="2">AVDCRST_MAG49</strain>
    </source>
</reference>
<feature type="region of interest" description="Disordered" evidence="1">
    <location>
        <begin position="1"/>
        <end position="85"/>
    </location>
</feature>
<evidence type="ECO:0000313" key="2">
    <source>
        <dbReference type="EMBL" id="CAA9544961.1"/>
    </source>
</evidence>
<evidence type="ECO:0000256" key="1">
    <source>
        <dbReference type="SAM" id="MobiDB-lite"/>
    </source>
</evidence>
<feature type="compositionally biased region" description="Polar residues" evidence="1">
    <location>
        <begin position="75"/>
        <end position="85"/>
    </location>
</feature>
<sequence>MPPPALAPRSTADRPASSLPTRGDDRTDQGATESLRRDEPPLGAARALSETPWRGAATLGRSRPDRVLPAFPGPTVNTRSAGPDG</sequence>
<protein>
    <submittedName>
        <fullName evidence="2">Uncharacterized protein</fullName>
    </submittedName>
</protein>
<dbReference type="EMBL" id="CADCWG010000071">
    <property type="protein sequence ID" value="CAA9544961.1"/>
    <property type="molecule type" value="Genomic_DNA"/>
</dbReference>
<name>A0A6J4UAA8_9BACT</name>